<comment type="caution">
    <text evidence="4">The sequence shown here is derived from an EMBL/GenBank/DDBJ whole genome shotgun (WGS) entry which is preliminary data.</text>
</comment>
<evidence type="ECO:0000313" key="4">
    <source>
        <dbReference type="EMBL" id="TRD11274.1"/>
    </source>
</evidence>
<feature type="region of interest" description="Disordered" evidence="2">
    <location>
        <begin position="1"/>
        <end position="56"/>
    </location>
</feature>
<proteinExistence type="predicted"/>
<dbReference type="Gene3D" id="1.50.10.100">
    <property type="entry name" value="Chondroitin AC/alginate lyase"/>
    <property type="match status" value="1"/>
</dbReference>
<dbReference type="InterPro" id="IPR012480">
    <property type="entry name" value="Hepar_II_III_C"/>
</dbReference>
<dbReference type="GO" id="GO:0016829">
    <property type="term" value="F:lyase activity"/>
    <property type="evidence" value="ECO:0007669"/>
    <property type="project" value="InterPro"/>
</dbReference>
<feature type="compositionally biased region" description="Basic and acidic residues" evidence="2">
    <location>
        <begin position="24"/>
        <end position="36"/>
    </location>
</feature>
<evidence type="ECO:0000256" key="2">
    <source>
        <dbReference type="SAM" id="MobiDB-lite"/>
    </source>
</evidence>
<evidence type="ECO:0000313" key="5">
    <source>
        <dbReference type="Proteomes" id="UP000316343"/>
    </source>
</evidence>
<protein>
    <submittedName>
        <fullName evidence="4">Heparinase</fullName>
    </submittedName>
</protein>
<evidence type="ECO:0000259" key="3">
    <source>
        <dbReference type="Pfam" id="PF07940"/>
    </source>
</evidence>
<evidence type="ECO:0000256" key="1">
    <source>
        <dbReference type="ARBA" id="ARBA00004196"/>
    </source>
</evidence>
<feature type="domain" description="Heparinase II/III-like C-terminal" evidence="3">
    <location>
        <begin position="373"/>
        <end position="628"/>
    </location>
</feature>
<gene>
    <name evidence="4" type="ORF">FGU71_05030</name>
</gene>
<dbReference type="RefSeq" id="WP_142787540.1">
    <property type="nucleotide sequence ID" value="NZ_VHJK01000001.1"/>
</dbReference>
<accession>A0A547PB74</accession>
<dbReference type="GO" id="GO:0030313">
    <property type="term" value="C:cell envelope"/>
    <property type="evidence" value="ECO:0007669"/>
    <property type="project" value="UniProtKB-SubCell"/>
</dbReference>
<name>A0A547PB74_9SPHN</name>
<dbReference type="AlphaFoldDB" id="A0A547PB74"/>
<dbReference type="Gene3D" id="2.70.98.70">
    <property type="match status" value="1"/>
</dbReference>
<dbReference type="InterPro" id="IPR008929">
    <property type="entry name" value="Chondroitin_lyas"/>
</dbReference>
<dbReference type="EMBL" id="VHJK01000001">
    <property type="protein sequence ID" value="TRD11274.1"/>
    <property type="molecule type" value="Genomic_DNA"/>
</dbReference>
<dbReference type="OrthoDB" id="9787373at2"/>
<organism evidence="4 5">
    <name type="scientific">Erythrobacter insulae</name>
    <dbReference type="NCBI Taxonomy" id="2584124"/>
    <lineage>
        <taxon>Bacteria</taxon>
        <taxon>Pseudomonadati</taxon>
        <taxon>Pseudomonadota</taxon>
        <taxon>Alphaproteobacteria</taxon>
        <taxon>Sphingomonadales</taxon>
        <taxon>Erythrobacteraceae</taxon>
        <taxon>Erythrobacter/Porphyrobacter group</taxon>
        <taxon>Erythrobacter</taxon>
    </lineage>
</organism>
<keyword evidence="5" id="KW-1185">Reference proteome</keyword>
<dbReference type="Proteomes" id="UP000316343">
    <property type="component" value="Unassembled WGS sequence"/>
</dbReference>
<dbReference type="Pfam" id="PF07940">
    <property type="entry name" value="Hepar_II_III_C"/>
    <property type="match status" value="1"/>
</dbReference>
<reference evidence="4 5" key="1">
    <citation type="submission" date="2019-06" db="EMBL/GenBank/DDBJ databases">
        <title>Erythrobacter insulae sp. nov., isolated from a tidal flat.</title>
        <authorList>
            <person name="Yoon J.-H."/>
        </authorList>
    </citation>
    <scope>NUCLEOTIDE SEQUENCE [LARGE SCALE GENOMIC DNA]</scope>
    <source>
        <strain evidence="4 5">JBTF-M21</strain>
    </source>
</reference>
<comment type="subcellular location">
    <subcellularLocation>
        <location evidence="1">Cell envelope</location>
    </subcellularLocation>
</comment>
<sequence length="634" mass="66906">MATLFRDTPEKEIEDAQQTAALPLDDRGGSRAHSEGARSTGGGANDSDAETEVPPEIETSRALALTDVIAPRSSAGNALIRMAYRLGVPGHALAAPFRRPAPVRVLATVENPPIGDRAAGTALRAGHFLIDGVKLPIAQVDFDSSARLAPGVERTLHSFSWLADLAASAPREDCVTVAERITARWLDANAQPVKGPAWEIEYTGQRLLAWLVHAPFVLGTKGGDLRPRLLSAIQETASWLDRKAVHTGAGLGQIAGLAAVTAAGLLLPEGKPRRLYGEAALIRALGDLVGEDGGVLARCPKAQMDAIAVLTNLIACYEAAEVEVPQAFIVMRELLVPPLLVLRHGDGGLGSWQGQGAISADRVASLLAATGIRTRPLKNVAHWGFHRLRGGKTVVQFDAGPPPRARHVRTGCASTLAFEMSDGPARLIVNCGGSALAGGQVPARIGQGLRATAAHSSLVLDNANSTAVLLHGKLGRGAETVEVENQVLRKHGREAMRVEASHDGYGARFGLTHKRVLSLRGDGSELAGEDILLPVSRKGKRGKVGFAIRFHLGRGVEAHISGDGRGASLLTPDGRLWQFRLRGDAAGAGDVALRCEDSLWVDGDGRPHPTEQLVIEGLTSRGGGQFSWLLKKMG</sequence>